<name>A0ABN7NAJ3_TIMPD</name>
<keyword evidence="2" id="KW-1185">Reference proteome</keyword>
<dbReference type="Proteomes" id="UP001153148">
    <property type="component" value="Unassembled WGS sequence"/>
</dbReference>
<comment type="caution">
    <text evidence="1">The sequence shown here is derived from an EMBL/GenBank/DDBJ whole genome shotgun (WGS) entry which is preliminary data.</text>
</comment>
<sequence length="143" mass="15979">MSWESIASREYLRGYEGLIERRCTIICVERRVRNHLGKTTLSTPDQDSTSDLPVIGSLIQHESSALDHAATKAGLNTDIILFSVKMTLCHAHDWTNGLSFKLGVGDVWVRILPGFTPTSLAESSLTHQLRQVHLVFDSTMEDQ</sequence>
<accession>A0ABN7NAJ3</accession>
<protein>
    <submittedName>
        <fullName evidence="1">Uncharacterized protein</fullName>
    </submittedName>
</protein>
<proteinExistence type="predicted"/>
<reference evidence="1" key="1">
    <citation type="submission" date="2021-03" db="EMBL/GenBank/DDBJ databases">
        <authorList>
            <person name="Tran Van P."/>
        </authorList>
    </citation>
    <scope>NUCLEOTIDE SEQUENCE</scope>
</reference>
<organism evidence="1 2">
    <name type="scientific">Timema podura</name>
    <name type="common">Walking stick</name>
    <dbReference type="NCBI Taxonomy" id="61482"/>
    <lineage>
        <taxon>Eukaryota</taxon>
        <taxon>Metazoa</taxon>
        <taxon>Ecdysozoa</taxon>
        <taxon>Arthropoda</taxon>
        <taxon>Hexapoda</taxon>
        <taxon>Insecta</taxon>
        <taxon>Pterygota</taxon>
        <taxon>Neoptera</taxon>
        <taxon>Polyneoptera</taxon>
        <taxon>Phasmatodea</taxon>
        <taxon>Timematodea</taxon>
        <taxon>Timematoidea</taxon>
        <taxon>Timematidae</taxon>
        <taxon>Timema</taxon>
    </lineage>
</organism>
<evidence type="ECO:0000313" key="1">
    <source>
        <dbReference type="EMBL" id="CAG2052902.1"/>
    </source>
</evidence>
<dbReference type="EMBL" id="CAJPIN010000006">
    <property type="protein sequence ID" value="CAG2052902.1"/>
    <property type="molecule type" value="Genomic_DNA"/>
</dbReference>
<gene>
    <name evidence="1" type="ORF">TPAB3V08_LOCUS8</name>
</gene>
<evidence type="ECO:0000313" key="2">
    <source>
        <dbReference type="Proteomes" id="UP001153148"/>
    </source>
</evidence>